<keyword evidence="1" id="KW-0472">Membrane</keyword>
<organism evidence="2 3">
    <name type="scientific">Thalassolituus maritimus</name>
    <dbReference type="NCBI Taxonomy" id="484498"/>
    <lineage>
        <taxon>Bacteria</taxon>
        <taxon>Pseudomonadati</taxon>
        <taxon>Pseudomonadota</taxon>
        <taxon>Gammaproteobacteria</taxon>
        <taxon>Oceanospirillales</taxon>
        <taxon>Oceanospirillaceae</taxon>
        <taxon>Thalassolituus</taxon>
    </lineage>
</organism>
<proteinExistence type="predicted"/>
<sequence>MDREIAGIMLSFALYLTYFLIPLVPSILIYKIFPSTSVVASGSFSGLKINSSGAFAAYLITLVISINALSETEARILEIRNPNEPTWSIIGTLELRDGEGNVINNPLLFDLLEISLEPRVLSSANGDIHFKIPGSPDGSPPKRMITLDVKGFGRGKINLTSEAALTGSDMVVNYQTRTIEFSEPIEITTLTQPGQRYSETSYMTPVTGAGE</sequence>
<name>A0A1N7KVH4_9GAMM</name>
<accession>A0A1N7KVH4</accession>
<protein>
    <submittedName>
        <fullName evidence="2">Uncharacterized protein</fullName>
    </submittedName>
</protein>
<reference evidence="3" key="1">
    <citation type="submission" date="2017-01" db="EMBL/GenBank/DDBJ databases">
        <authorList>
            <person name="Varghese N."/>
            <person name="Submissions S."/>
        </authorList>
    </citation>
    <scope>NUCLEOTIDE SEQUENCE [LARGE SCALE GENOMIC DNA]</scope>
    <source>
        <strain evidence="3">DSM 24913</strain>
    </source>
</reference>
<dbReference type="RefSeq" id="WP_068437664.1">
    <property type="nucleotide sequence ID" value="NZ_CAJWBH010000002.1"/>
</dbReference>
<evidence type="ECO:0000313" key="2">
    <source>
        <dbReference type="EMBL" id="SIS65642.1"/>
    </source>
</evidence>
<keyword evidence="1" id="KW-0812">Transmembrane</keyword>
<gene>
    <name evidence="2" type="ORF">SAMN05421686_103119</name>
</gene>
<keyword evidence="1" id="KW-1133">Transmembrane helix</keyword>
<keyword evidence="3" id="KW-1185">Reference proteome</keyword>
<feature type="transmembrane region" description="Helical" evidence="1">
    <location>
        <begin position="12"/>
        <end position="33"/>
    </location>
</feature>
<dbReference type="Proteomes" id="UP000185639">
    <property type="component" value="Unassembled WGS sequence"/>
</dbReference>
<evidence type="ECO:0000313" key="3">
    <source>
        <dbReference type="Proteomes" id="UP000185639"/>
    </source>
</evidence>
<dbReference type="STRING" id="484498.SAMN05421686_103119"/>
<evidence type="ECO:0000256" key="1">
    <source>
        <dbReference type="SAM" id="Phobius"/>
    </source>
</evidence>
<dbReference type="OrthoDB" id="9883878at2"/>
<feature type="transmembrane region" description="Helical" evidence="1">
    <location>
        <begin position="53"/>
        <end position="70"/>
    </location>
</feature>
<dbReference type="AlphaFoldDB" id="A0A1N7KVH4"/>
<dbReference type="EMBL" id="FTOH01000003">
    <property type="protein sequence ID" value="SIS65642.1"/>
    <property type="molecule type" value="Genomic_DNA"/>
</dbReference>